<evidence type="ECO:0000313" key="14">
    <source>
        <dbReference type="Proteomes" id="UP000727857"/>
    </source>
</evidence>
<keyword evidence="13" id="KW-0648">Protein biosynthesis</keyword>
<reference evidence="13" key="2">
    <citation type="journal article" date="2021" name="PeerJ">
        <title>Extensive microbial diversity within the chicken gut microbiome revealed by metagenomics and culture.</title>
        <authorList>
            <person name="Gilroy R."/>
            <person name="Ravi A."/>
            <person name="Getino M."/>
            <person name="Pursley I."/>
            <person name="Horton D.L."/>
            <person name="Alikhan N.F."/>
            <person name="Baker D."/>
            <person name="Gharbi K."/>
            <person name="Hall N."/>
            <person name="Watson M."/>
            <person name="Adriaenssens E.M."/>
            <person name="Foster-Nyarko E."/>
            <person name="Jarju S."/>
            <person name="Secka A."/>
            <person name="Antonio M."/>
            <person name="Oren A."/>
            <person name="Chaudhuri R.R."/>
            <person name="La Ragione R."/>
            <person name="Hildebrand F."/>
            <person name="Pallen M.J."/>
        </authorList>
    </citation>
    <scope>NUCLEOTIDE SEQUENCE</scope>
    <source>
        <strain evidence="13">517</strain>
    </source>
</reference>
<dbReference type="InterPro" id="IPR036805">
    <property type="entry name" value="Tscrpt_elong_fac_GreA/B_N_sf"/>
</dbReference>
<evidence type="ECO:0000313" key="13">
    <source>
        <dbReference type="EMBL" id="MBO8423862.1"/>
    </source>
</evidence>
<dbReference type="InterPro" id="IPR023459">
    <property type="entry name" value="Tscrpt_elong_fac_GreA/B_fam"/>
</dbReference>
<dbReference type="InterPro" id="IPR036953">
    <property type="entry name" value="GreA/GreB_C_sf"/>
</dbReference>
<dbReference type="InterPro" id="IPR006359">
    <property type="entry name" value="Tscrpt_elong_fac_GreA"/>
</dbReference>
<evidence type="ECO:0000256" key="2">
    <source>
        <dbReference type="ARBA" id="ARBA00013729"/>
    </source>
</evidence>
<dbReference type="Gene3D" id="1.10.287.180">
    <property type="entry name" value="Transcription elongation factor, GreA/GreB, N-terminal domain"/>
    <property type="match status" value="1"/>
</dbReference>
<comment type="similarity">
    <text evidence="1 9 10">Belongs to the GreA/GreB family.</text>
</comment>
<dbReference type="PIRSF" id="PIRSF006092">
    <property type="entry name" value="GreA_GreB"/>
    <property type="match status" value="1"/>
</dbReference>
<feature type="domain" description="Transcription elongation factor GreA/GreB C-terminal" evidence="11">
    <location>
        <begin position="83"/>
        <end position="158"/>
    </location>
</feature>
<dbReference type="HAMAP" id="MF_00105">
    <property type="entry name" value="GreA_GreB"/>
    <property type="match status" value="1"/>
</dbReference>
<evidence type="ECO:0000259" key="11">
    <source>
        <dbReference type="Pfam" id="PF01272"/>
    </source>
</evidence>
<evidence type="ECO:0000256" key="9">
    <source>
        <dbReference type="HAMAP-Rule" id="MF_00105"/>
    </source>
</evidence>
<dbReference type="FunFam" id="1.10.287.180:FF:000001">
    <property type="entry name" value="Transcription elongation factor GreA"/>
    <property type="match status" value="1"/>
</dbReference>
<gene>
    <name evidence="9" type="primary">greA</name>
    <name evidence="13" type="ORF">IAB16_02430</name>
</gene>
<dbReference type="SUPFAM" id="SSF46557">
    <property type="entry name" value="GreA transcript cleavage protein, N-terminal domain"/>
    <property type="match status" value="1"/>
</dbReference>
<dbReference type="GO" id="GO:0003677">
    <property type="term" value="F:DNA binding"/>
    <property type="evidence" value="ECO:0007669"/>
    <property type="project" value="UniProtKB-UniRule"/>
</dbReference>
<dbReference type="PANTHER" id="PTHR30437">
    <property type="entry name" value="TRANSCRIPTION ELONGATION FACTOR GREA"/>
    <property type="match status" value="1"/>
</dbReference>
<sequence>MDKKIPLTQKKFDELTARLQECKTTGKMEVAQALKTAKEFGDLSENAEYTAAKDAQQKLEIEIAKLEEILSCAYPIDPSSLSTKTVGIGLRVKVLFDGDPEDLAEEYTIVNSLEVNTAENKISDESPLGNALMGKAKGESASFKSPNGRTVSLKILDIIKD</sequence>
<evidence type="ECO:0000256" key="1">
    <source>
        <dbReference type="ARBA" id="ARBA00008213"/>
    </source>
</evidence>
<keyword evidence="4" id="KW-0175">Coiled coil</keyword>
<evidence type="ECO:0000256" key="3">
    <source>
        <dbReference type="ARBA" id="ARBA00023015"/>
    </source>
</evidence>
<accession>A0A940DGT1</accession>
<keyword evidence="5 9" id="KW-0238">DNA-binding</keyword>
<evidence type="ECO:0000256" key="5">
    <source>
        <dbReference type="ARBA" id="ARBA00023125"/>
    </source>
</evidence>
<dbReference type="Pfam" id="PF03449">
    <property type="entry name" value="GreA_GreB_N"/>
    <property type="match status" value="1"/>
</dbReference>
<dbReference type="AlphaFoldDB" id="A0A940DGT1"/>
<dbReference type="GO" id="GO:0006354">
    <property type="term" value="P:DNA-templated transcription elongation"/>
    <property type="evidence" value="ECO:0007669"/>
    <property type="project" value="TreeGrafter"/>
</dbReference>
<reference evidence="13" key="1">
    <citation type="submission" date="2020-10" db="EMBL/GenBank/DDBJ databases">
        <authorList>
            <person name="Gilroy R."/>
        </authorList>
    </citation>
    <scope>NUCLEOTIDE SEQUENCE</scope>
    <source>
        <strain evidence="13">517</strain>
    </source>
</reference>
<dbReference type="GO" id="GO:0003746">
    <property type="term" value="F:translation elongation factor activity"/>
    <property type="evidence" value="ECO:0007669"/>
    <property type="project" value="UniProtKB-KW"/>
</dbReference>
<evidence type="ECO:0000259" key="12">
    <source>
        <dbReference type="Pfam" id="PF03449"/>
    </source>
</evidence>
<dbReference type="EMBL" id="JADINF010000061">
    <property type="protein sequence ID" value="MBO8423862.1"/>
    <property type="molecule type" value="Genomic_DNA"/>
</dbReference>
<dbReference type="InterPro" id="IPR028624">
    <property type="entry name" value="Tscrpt_elong_fac_GreA/B"/>
</dbReference>
<comment type="function">
    <text evidence="7 9 10">Necessary for efficient RNA polymerase transcription elongation past template-encoded arresting sites. The arresting sites in DNA have the property of trapping a certain fraction of elongating RNA polymerases that pass through, resulting in locked ternary complexes. Cleavage of the nascent transcript by cleavage factors such as GreA or GreB allows the resumption of elongation from the new 3'terminus. GreA releases sequences of 2 to 3 nucleotides.</text>
</comment>
<keyword evidence="6 9" id="KW-0804">Transcription</keyword>
<evidence type="ECO:0000256" key="6">
    <source>
        <dbReference type="ARBA" id="ARBA00023163"/>
    </source>
</evidence>
<dbReference type="NCBIfam" id="TIGR01462">
    <property type="entry name" value="greA"/>
    <property type="match status" value="1"/>
</dbReference>
<dbReference type="SUPFAM" id="SSF54534">
    <property type="entry name" value="FKBP-like"/>
    <property type="match status" value="1"/>
</dbReference>
<feature type="domain" description="Transcription elongation factor GreA/GreB N-terminal" evidence="12">
    <location>
        <begin position="5"/>
        <end position="73"/>
    </location>
</feature>
<dbReference type="InterPro" id="IPR001437">
    <property type="entry name" value="Tscrpt_elong_fac_GreA/B_C"/>
</dbReference>
<dbReference type="Gene3D" id="3.10.50.30">
    <property type="entry name" value="Transcription elongation factor, GreA/GreB, C-terminal domain"/>
    <property type="match status" value="1"/>
</dbReference>
<dbReference type="GO" id="GO:0070063">
    <property type="term" value="F:RNA polymerase binding"/>
    <property type="evidence" value="ECO:0007669"/>
    <property type="project" value="InterPro"/>
</dbReference>
<evidence type="ECO:0000256" key="4">
    <source>
        <dbReference type="ARBA" id="ARBA00023054"/>
    </source>
</evidence>
<proteinExistence type="inferred from homology"/>
<keyword evidence="13" id="KW-0251">Elongation factor</keyword>
<organism evidence="13 14">
    <name type="scientific">Candidatus Stercoripulliclostridium pullicola</name>
    <dbReference type="NCBI Taxonomy" id="2840953"/>
    <lineage>
        <taxon>Bacteria</taxon>
        <taxon>Bacillati</taxon>
        <taxon>Bacillota</taxon>
        <taxon>Clostridia</taxon>
        <taxon>Eubacteriales</taxon>
        <taxon>Candidatus Stercoripulliclostridium</taxon>
    </lineage>
</organism>
<comment type="caution">
    <text evidence="13">The sequence shown here is derived from an EMBL/GenBank/DDBJ whole genome shotgun (WGS) entry which is preliminary data.</text>
</comment>
<evidence type="ECO:0000256" key="8">
    <source>
        <dbReference type="ARBA" id="ARBA00030776"/>
    </source>
</evidence>
<dbReference type="GO" id="GO:0032784">
    <property type="term" value="P:regulation of DNA-templated transcription elongation"/>
    <property type="evidence" value="ECO:0007669"/>
    <property type="project" value="UniProtKB-UniRule"/>
</dbReference>
<evidence type="ECO:0000256" key="10">
    <source>
        <dbReference type="RuleBase" id="RU000556"/>
    </source>
</evidence>
<evidence type="ECO:0000256" key="7">
    <source>
        <dbReference type="ARBA" id="ARBA00024916"/>
    </source>
</evidence>
<name>A0A940DGT1_9FIRM</name>
<dbReference type="Proteomes" id="UP000727857">
    <property type="component" value="Unassembled WGS sequence"/>
</dbReference>
<dbReference type="PANTHER" id="PTHR30437:SF4">
    <property type="entry name" value="TRANSCRIPTION ELONGATION FACTOR GREA"/>
    <property type="match status" value="1"/>
</dbReference>
<dbReference type="InterPro" id="IPR022691">
    <property type="entry name" value="Tscrpt_elong_fac_GreA/B_N"/>
</dbReference>
<dbReference type="Pfam" id="PF01272">
    <property type="entry name" value="GreA_GreB"/>
    <property type="match status" value="1"/>
</dbReference>
<protein>
    <recommendedName>
        <fullName evidence="2 9">Transcription elongation factor GreA</fullName>
    </recommendedName>
    <alternativeName>
        <fullName evidence="8 9">Transcript cleavage factor GreA</fullName>
    </alternativeName>
</protein>
<keyword evidence="3 9" id="KW-0805">Transcription regulation</keyword>